<protein>
    <recommendedName>
        <fullName evidence="3">Helix-turn-helix domain-containing protein</fullName>
    </recommendedName>
</protein>
<dbReference type="RefSeq" id="WP_265126695.1">
    <property type="nucleotide sequence ID" value="NZ_JAPCHY010000003.1"/>
</dbReference>
<evidence type="ECO:0000313" key="2">
    <source>
        <dbReference type="Proteomes" id="UP001209922"/>
    </source>
</evidence>
<reference evidence="1 2" key="1">
    <citation type="submission" date="2022-10" db="EMBL/GenBank/DDBJ databases">
        <title>Xanthomonas sp. H13-6.</title>
        <authorList>
            <person name="Liu X."/>
            <person name="Deng Z."/>
            <person name="Jiang Y."/>
            <person name="Yu T."/>
            <person name="Ai J."/>
        </authorList>
    </citation>
    <scope>NUCLEOTIDE SEQUENCE [LARGE SCALE GENOMIC DNA]</scope>
    <source>
        <strain evidence="1 2">H13-6</strain>
    </source>
</reference>
<sequence length="119" mass="13092">MNRLVSDEAHDPLARLIAGEERAGLPDRDTAHPSRAGAWIVLLRSCGNHMPAVAARLPISVSYAYRRCAEARRIASLQGAIALTPPRSADQLGPWRRYRAMRTPRQLEFDVDGPLLAAP</sequence>
<gene>
    <name evidence="1" type="ORF">OK345_04330</name>
</gene>
<name>A0ABT3JTF5_9XANT</name>
<evidence type="ECO:0008006" key="3">
    <source>
        <dbReference type="Google" id="ProtNLM"/>
    </source>
</evidence>
<dbReference type="EMBL" id="JAPCHY010000003">
    <property type="protein sequence ID" value="MCW4471733.1"/>
    <property type="molecule type" value="Genomic_DNA"/>
</dbReference>
<accession>A0ABT3JTF5</accession>
<evidence type="ECO:0000313" key="1">
    <source>
        <dbReference type="EMBL" id="MCW4471733.1"/>
    </source>
</evidence>
<organism evidence="1 2">
    <name type="scientific">Xanthomonas chitinilytica</name>
    <dbReference type="NCBI Taxonomy" id="2989819"/>
    <lineage>
        <taxon>Bacteria</taxon>
        <taxon>Pseudomonadati</taxon>
        <taxon>Pseudomonadota</taxon>
        <taxon>Gammaproteobacteria</taxon>
        <taxon>Lysobacterales</taxon>
        <taxon>Lysobacteraceae</taxon>
        <taxon>Xanthomonas</taxon>
    </lineage>
</organism>
<proteinExistence type="predicted"/>
<keyword evidence="2" id="KW-1185">Reference proteome</keyword>
<comment type="caution">
    <text evidence="1">The sequence shown here is derived from an EMBL/GenBank/DDBJ whole genome shotgun (WGS) entry which is preliminary data.</text>
</comment>
<dbReference type="Proteomes" id="UP001209922">
    <property type="component" value="Unassembled WGS sequence"/>
</dbReference>